<dbReference type="EMBL" id="PHAI01000002">
    <property type="protein sequence ID" value="PKM91493.1"/>
    <property type="molecule type" value="Genomic_DNA"/>
</dbReference>
<name>A0A2N2E9R3_9BACT</name>
<keyword evidence="1" id="KW-0472">Membrane</keyword>
<comment type="caution">
    <text evidence="2">The sequence shown here is derived from an EMBL/GenBank/DDBJ whole genome shotgun (WGS) entry which is preliminary data.</text>
</comment>
<feature type="transmembrane region" description="Helical" evidence="1">
    <location>
        <begin position="181"/>
        <end position="199"/>
    </location>
</feature>
<dbReference type="Proteomes" id="UP000233517">
    <property type="component" value="Unassembled WGS sequence"/>
</dbReference>
<feature type="transmembrane region" description="Helical" evidence="1">
    <location>
        <begin position="158"/>
        <end position="175"/>
    </location>
</feature>
<organism evidence="2 3">
    <name type="scientific">Candidatus Falkowbacteria bacterium HGW-Falkowbacteria-1</name>
    <dbReference type="NCBI Taxonomy" id="2013768"/>
    <lineage>
        <taxon>Bacteria</taxon>
        <taxon>Candidatus Falkowiibacteriota</taxon>
    </lineage>
</organism>
<gene>
    <name evidence="2" type="ORF">CVU82_02760</name>
</gene>
<keyword evidence="1" id="KW-1133">Transmembrane helix</keyword>
<sequence>MTDFVEIQNWGFNSLTISSLMTMVFTIFQAYGFTKQGQKIWRRRSAKSLSAPFFFLFFFYFIAFIFYGLSKNSLAMVFNGLLFIPCIPVVMGIIKFKGLSLLDFLSFIFAAAIVPIMIVTNQKDIFVFILLVISLTTLATQPLTMIREGSRGSVEIKFVVVFLLTGVFWFVYALSINNWPLQIFNFVAVILYCLILFLYRKYGD</sequence>
<keyword evidence="1" id="KW-0812">Transmembrane</keyword>
<accession>A0A2N2E9R3</accession>
<evidence type="ECO:0000256" key="1">
    <source>
        <dbReference type="SAM" id="Phobius"/>
    </source>
</evidence>
<feature type="transmembrane region" description="Helical" evidence="1">
    <location>
        <begin position="51"/>
        <end position="69"/>
    </location>
</feature>
<proteinExistence type="predicted"/>
<feature type="transmembrane region" description="Helical" evidence="1">
    <location>
        <begin position="101"/>
        <end position="119"/>
    </location>
</feature>
<feature type="transmembrane region" description="Helical" evidence="1">
    <location>
        <begin position="125"/>
        <end position="146"/>
    </location>
</feature>
<feature type="transmembrane region" description="Helical" evidence="1">
    <location>
        <begin position="75"/>
        <end position="94"/>
    </location>
</feature>
<protein>
    <submittedName>
        <fullName evidence="2">Uncharacterized protein</fullName>
    </submittedName>
</protein>
<reference evidence="2 3" key="1">
    <citation type="journal article" date="2017" name="ISME J.">
        <title>Potential for microbial H2 and metal transformations associated with novel bacteria and archaea in deep terrestrial subsurface sediments.</title>
        <authorList>
            <person name="Hernsdorf A.W."/>
            <person name="Amano Y."/>
            <person name="Miyakawa K."/>
            <person name="Ise K."/>
            <person name="Suzuki Y."/>
            <person name="Anantharaman K."/>
            <person name="Probst A."/>
            <person name="Burstein D."/>
            <person name="Thomas B.C."/>
            <person name="Banfield J.F."/>
        </authorList>
    </citation>
    <scope>NUCLEOTIDE SEQUENCE [LARGE SCALE GENOMIC DNA]</scope>
    <source>
        <strain evidence="2">HGW-Falkowbacteria-1</strain>
    </source>
</reference>
<dbReference type="Gene3D" id="1.20.1280.290">
    <property type="match status" value="2"/>
</dbReference>
<dbReference type="AlphaFoldDB" id="A0A2N2E9R3"/>
<feature type="transmembrane region" description="Helical" evidence="1">
    <location>
        <begin position="12"/>
        <end position="31"/>
    </location>
</feature>
<evidence type="ECO:0000313" key="2">
    <source>
        <dbReference type="EMBL" id="PKM91493.1"/>
    </source>
</evidence>
<evidence type="ECO:0000313" key="3">
    <source>
        <dbReference type="Proteomes" id="UP000233517"/>
    </source>
</evidence>